<organism evidence="1 2">
    <name type="scientific">Nibrella saemangeumensis</name>
    <dbReference type="NCBI Taxonomy" id="1084526"/>
    <lineage>
        <taxon>Bacteria</taxon>
        <taxon>Pseudomonadati</taxon>
        <taxon>Bacteroidota</taxon>
        <taxon>Cytophagia</taxon>
        <taxon>Cytophagales</taxon>
        <taxon>Spirosomataceae</taxon>
        <taxon>Nibrella</taxon>
    </lineage>
</organism>
<evidence type="ECO:0000313" key="2">
    <source>
        <dbReference type="Proteomes" id="UP001501175"/>
    </source>
</evidence>
<accession>A0ABP8MU61</accession>
<dbReference type="InterPro" id="IPR044054">
    <property type="entry name" value="Rv0078B"/>
</dbReference>
<reference evidence="2" key="1">
    <citation type="journal article" date="2019" name="Int. J. Syst. Evol. Microbiol.">
        <title>The Global Catalogue of Microorganisms (GCM) 10K type strain sequencing project: providing services to taxonomists for standard genome sequencing and annotation.</title>
        <authorList>
            <consortium name="The Broad Institute Genomics Platform"/>
            <consortium name="The Broad Institute Genome Sequencing Center for Infectious Disease"/>
            <person name="Wu L."/>
            <person name="Ma J."/>
        </authorList>
    </citation>
    <scope>NUCLEOTIDE SEQUENCE [LARGE SCALE GENOMIC DNA]</scope>
    <source>
        <strain evidence="2">JCM 17927</strain>
    </source>
</reference>
<name>A0ABP8MU61_9BACT</name>
<dbReference type="EMBL" id="BAABHD010000024">
    <property type="protein sequence ID" value="GAA4454403.1"/>
    <property type="molecule type" value="Genomic_DNA"/>
</dbReference>
<dbReference type="RefSeq" id="WP_345243208.1">
    <property type="nucleotide sequence ID" value="NZ_BAABHD010000024.1"/>
</dbReference>
<proteinExistence type="predicted"/>
<protein>
    <submittedName>
        <fullName evidence="1">Uncharacterized protein</fullName>
    </submittedName>
</protein>
<keyword evidence="2" id="KW-1185">Reference proteome</keyword>
<sequence length="87" mass="10069">MKDTPAPVRQLQLELFQRMTPGQRIQVCLQMIDDGRKLVEGRIRADHPEWSTGQVVAAVCEELYRQEFSGEELAQIKQSIISYHQNK</sequence>
<dbReference type="Proteomes" id="UP001501175">
    <property type="component" value="Unassembled WGS sequence"/>
</dbReference>
<dbReference type="Pfam" id="PF18993">
    <property type="entry name" value="Rv0078B"/>
    <property type="match status" value="1"/>
</dbReference>
<comment type="caution">
    <text evidence="1">The sequence shown here is derived from an EMBL/GenBank/DDBJ whole genome shotgun (WGS) entry which is preliminary data.</text>
</comment>
<evidence type="ECO:0000313" key="1">
    <source>
        <dbReference type="EMBL" id="GAA4454403.1"/>
    </source>
</evidence>
<gene>
    <name evidence="1" type="ORF">GCM10023189_20800</name>
</gene>